<proteinExistence type="predicted"/>
<keyword evidence="2" id="KW-1185">Reference proteome</keyword>
<sequence>MNTRSIKSFSLAVLGASALLVVGCSVQGNPVASQAPATTTQQPVAEQLSPAQKMLKNTFNVTGVSDEYLRATCDGIQAVAEDNNISELDLKALGIVIGESSSKYDWPSDRDEILAIIAVSSHFYCPQFVNMLGN</sequence>
<gene>
    <name evidence="1" type="ORF">SEA_WEASELS2_241</name>
</gene>
<evidence type="ECO:0000313" key="1">
    <source>
        <dbReference type="EMBL" id="AOZ63819.1"/>
    </source>
</evidence>
<dbReference type="PROSITE" id="PS51257">
    <property type="entry name" value="PROKAR_LIPOPROTEIN"/>
    <property type="match status" value="1"/>
</dbReference>
<protein>
    <recommendedName>
        <fullName evidence="3">DUF732 domain-containing protein</fullName>
    </recommendedName>
</protein>
<reference evidence="2" key="1">
    <citation type="submission" date="2016-08" db="EMBL/GenBank/DDBJ databases">
        <authorList>
            <person name="Seilhamer J.J."/>
        </authorList>
    </citation>
    <scope>NUCLEOTIDE SEQUENCE [LARGE SCALE GENOMIC DNA]</scope>
</reference>
<name>A0A1I9SAL3_9CAUD</name>
<evidence type="ECO:0008006" key="3">
    <source>
        <dbReference type="Google" id="ProtNLM"/>
    </source>
</evidence>
<evidence type="ECO:0000313" key="2">
    <source>
        <dbReference type="Proteomes" id="UP000224902"/>
    </source>
</evidence>
<dbReference type="Proteomes" id="UP000224902">
    <property type="component" value="Segment"/>
</dbReference>
<dbReference type="EMBL" id="KX774321">
    <property type="protein sequence ID" value="AOZ63819.1"/>
    <property type="molecule type" value="Genomic_DNA"/>
</dbReference>
<organism evidence="1 2">
    <name type="scientific">Rhodococcus phage Weasels2</name>
    <dbReference type="NCBI Taxonomy" id="1897437"/>
    <lineage>
        <taxon>Viruses</taxon>
        <taxon>Duplodnaviria</taxon>
        <taxon>Heunggongvirae</taxon>
        <taxon>Uroviricota</taxon>
        <taxon>Caudoviricetes</taxon>
        <taxon>Weaselvirus</taxon>
        <taxon>Weaselvirus weasel</taxon>
    </lineage>
</organism>
<accession>A0A1I9SAL3</accession>